<dbReference type="PANTHER" id="PTHR42789">
    <property type="entry name" value="D-ISOMER SPECIFIC 2-HYDROXYACID DEHYDROGENASE FAMILY PROTEIN (AFU_ORTHOLOGUE AFUA_6G10090)"/>
    <property type="match status" value="1"/>
</dbReference>
<dbReference type="Proteomes" id="UP001458415">
    <property type="component" value="Unassembled WGS sequence"/>
</dbReference>
<evidence type="ECO:0000313" key="6">
    <source>
        <dbReference type="Proteomes" id="UP001458415"/>
    </source>
</evidence>
<keyword evidence="6" id="KW-1185">Reference proteome</keyword>
<dbReference type="PANTHER" id="PTHR42789:SF1">
    <property type="entry name" value="D-ISOMER SPECIFIC 2-HYDROXYACID DEHYDROGENASE FAMILY PROTEIN (AFU_ORTHOLOGUE AFUA_6G10090)"/>
    <property type="match status" value="1"/>
</dbReference>
<organism evidence="5 6">
    <name type="scientific">Streptomyces carpinensis</name>
    <dbReference type="NCBI Taxonomy" id="66369"/>
    <lineage>
        <taxon>Bacteria</taxon>
        <taxon>Bacillati</taxon>
        <taxon>Actinomycetota</taxon>
        <taxon>Actinomycetes</taxon>
        <taxon>Kitasatosporales</taxon>
        <taxon>Streptomycetaceae</taxon>
        <taxon>Streptomyces</taxon>
    </lineage>
</organism>
<dbReference type="EMBL" id="JBEPCU010001403">
    <property type="protein sequence ID" value="MER6983512.1"/>
    <property type="molecule type" value="Genomic_DNA"/>
</dbReference>
<dbReference type="SUPFAM" id="SSF52283">
    <property type="entry name" value="Formate/glycerate dehydrogenase catalytic domain-like"/>
    <property type="match status" value="1"/>
</dbReference>
<keyword evidence="2" id="KW-0560">Oxidoreductase</keyword>
<evidence type="ECO:0000256" key="2">
    <source>
        <dbReference type="ARBA" id="ARBA00023002"/>
    </source>
</evidence>
<comment type="caution">
    <text evidence="5">The sequence shown here is derived from an EMBL/GenBank/DDBJ whole genome shotgun (WGS) entry which is preliminary data.</text>
</comment>
<evidence type="ECO:0000259" key="4">
    <source>
        <dbReference type="Pfam" id="PF00389"/>
    </source>
</evidence>
<name>A0ABV1WIP2_9ACTN</name>
<evidence type="ECO:0000313" key="5">
    <source>
        <dbReference type="EMBL" id="MER6983512.1"/>
    </source>
</evidence>
<gene>
    <name evidence="5" type="ORF">ABT317_42835</name>
</gene>
<reference evidence="5 6" key="1">
    <citation type="submission" date="2024-06" db="EMBL/GenBank/DDBJ databases">
        <title>The Natural Products Discovery Center: Release of the First 8490 Sequenced Strains for Exploring Actinobacteria Biosynthetic Diversity.</title>
        <authorList>
            <person name="Kalkreuter E."/>
            <person name="Kautsar S.A."/>
            <person name="Yang D."/>
            <person name="Bader C.D."/>
            <person name="Teijaro C.N."/>
            <person name="Fluegel L."/>
            <person name="Davis C.M."/>
            <person name="Simpson J.R."/>
            <person name="Lauterbach L."/>
            <person name="Steele A.D."/>
            <person name="Gui C."/>
            <person name="Meng S."/>
            <person name="Li G."/>
            <person name="Viehrig K."/>
            <person name="Ye F."/>
            <person name="Su P."/>
            <person name="Kiefer A.F."/>
            <person name="Nichols A."/>
            <person name="Cepeda A.J."/>
            <person name="Yan W."/>
            <person name="Fan B."/>
            <person name="Jiang Y."/>
            <person name="Adhikari A."/>
            <person name="Zheng C.-J."/>
            <person name="Schuster L."/>
            <person name="Cowan T.M."/>
            <person name="Smanski M.J."/>
            <person name="Chevrette M.G."/>
            <person name="De Carvalho L.P.S."/>
            <person name="Shen B."/>
        </authorList>
    </citation>
    <scope>NUCLEOTIDE SEQUENCE [LARGE SCALE GENOMIC DNA]</scope>
    <source>
        <strain evidence="5 6">NPDC000634</strain>
    </source>
</reference>
<accession>A0ABV1WIP2</accession>
<comment type="similarity">
    <text evidence="1">Belongs to the D-isomer specific 2-hydroxyacid dehydrogenase family.</text>
</comment>
<dbReference type="InterPro" id="IPR050857">
    <property type="entry name" value="D-2-hydroxyacid_DH"/>
</dbReference>
<protein>
    <submittedName>
        <fullName evidence="5">D-2-hydroxyacid dehydrogenase family protein</fullName>
    </submittedName>
</protein>
<sequence>MRLRCAVLDDFQNAATTAADWSPLEGRVEVVPYTEHFATEDALATALADADIVVTLRERVRFPAALLDRLPRLRLLIASGMRNSAIDYDAARANGVTVCGTESSSIPPVELTWALLLGLARGIVQENDALRSGGPWQSTVGADLHGR</sequence>
<dbReference type="Pfam" id="PF00389">
    <property type="entry name" value="2-Hacid_dh"/>
    <property type="match status" value="1"/>
</dbReference>
<feature type="non-terminal residue" evidence="5">
    <location>
        <position position="147"/>
    </location>
</feature>
<dbReference type="Gene3D" id="3.40.50.720">
    <property type="entry name" value="NAD(P)-binding Rossmann-like Domain"/>
    <property type="match status" value="2"/>
</dbReference>
<feature type="domain" description="D-isomer specific 2-hydroxyacid dehydrogenase catalytic" evidence="4">
    <location>
        <begin position="24"/>
        <end position="109"/>
    </location>
</feature>
<proteinExistence type="inferred from homology"/>
<keyword evidence="3" id="KW-0520">NAD</keyword>
<evidence type="ECO:0000256" key="3">
    <source>
        <dbReference type="ARBA" id="ARBA00023027"/>
    </source>
</evidence>
<evidence type="ECO:0000256" key="1">
    <source>
        <dbReference type="ARBA" id="ARBA00005854"/>
    </source>
</evidence>
<dbReference type="InterPro" id="IPR006139">
    <property type="entry name" value="D-isomer_2_OHA_DH_cat_dom"/>
</dbReference>